<keyword evidence="5" id="KW-0378">Hydrolase</keyword>
<dbReference type="GO" id="GO:0016787">
    <property type="term" value="F:hydrolase activity"/>
    <property type="evidence" value="ECO:0007669"/>
    <property type="project" value="UniProtKB-KW"/>
</dbReference>
<dbReference type="Proteomes" id="UP001200642">
    <property type="component" value="Unassembled WGS sequence"/>
</dbReference>
<dbReference type="Pfam" id="PF00702">
    <property type="entry name" value="Hydrolase"/>
    <property type="match status" value="1"/>
</dbReference>
<comment type="similarity">
    <text evidence="2">Belongs to the HAD-like hydrolase superfamily. CbbY/CbbZ/Gph/YieH family.</text>
</comment>
<proteinExistence type="inferred from homology"/>
<sequence>MSIFTTVERIPGNSLKYKCVIFDCDGVLVDSEVLGSQVFVDFANEYGANIDLEYAMKHFKGSFLYASMQHVEGIIGKPLPNDFENRYRQKTREVFKEKLQPVAGVKAVLQRLDLPICTASSGPREKIVSNLANTGLSEFFGDAIFSCYDLGKWKPDPAIFLFAAKSMGFAPSECVVIEDSIFGALAAQRGGFDVFGYTAHEKSPDFIVKCTAVFDNMEQLVPMIMRENG</sequence>
<dbReference type="Gene3D" id="3.40.50.1000">
    <property type="entry name" value="HAD superfamily/HAD-like"/>
    <property type="match status" value="1"/>
</dbReference>
<evidence type="ECO:0000256" key="4">
    <source>
        <dbReference type="ARBA" id="ARBA00022842"/>
    </source>
</evidence>
<dbReference type="PRINTS" id="PR00413">
    <property type="entry name" value="HADHALOGNASE"/>
</dbReference>
<evidence type="ECO:0000313" key="5">
    <source>
        <dbReference type="EMBL" id="MCG2461721.1"/>
    </source>
</evidence>
<accession>A0AAE3EY42</accession>
<name>A0AAE3EY42_9FLAO</name>
<dbReference type="RefSeq" id="WP_317902864.1">
    <property type="nucleotide sequence ID" value="NZ_JAIRBC010000019.1"/>
</dbReference>
<dbReference type="InterPro" id="IPR023214">
    <property type="entry name" value="HAD_sf"/>
</dbReference>
<dbReference type="InterPro" id="IPR036412">
    <property type="entry name" value="HAD-like_sf"/>
</dbReference>
<organism evidence="5 6">
    <name type="scientific">Cerina litoralis</name>
    <dbReference type="NCBI Taxonomy" id="2874477"/>
    <lineage>
        <taxon>Bacteria</taxon>
        <taxon>Pseudomonadati</taxon>
        <taxon>Bacteroidota</taxon>
        <taxon>Flavobacteriia</taxon>
        <taxon>Flavobacteriales</taxon>
        <taxon>Flavobacteriaceae</taxon>
        <taxon>Cerina</taxon>
    </lineage>
</organism>
<dbReference type="EMBL" id="JAIRBC010000019">
    <property type="protein sequence ID" value="MCG2461721.1"/>
    <property type="molecule type" value="Genomic_DNA"/>
</dbReference>
<dbReference type="PANTHER" id="PTHR46193:SF10">
    <property type="entry name" value="6-PHOSPHOGLUCONATE PHOSPHATASE"/>
    <property type="match status" value="1"/>
</dbReference>
<dbReference type="PANTHER" id="PTHR46193">
    <property type="entry name" value="6-PHOSPHOGLUCONATE PHOSPHATASE"/>
    <property type="match status" value="1"/>
</dbReference>
<protein>
    <submittedName>
        <fullName evidence="5">HAD-IA family hydrolase</fullName>
    </submittedName>
</protein>
<dbReference type="InterPro" id="IPR006439">
    <property type="entry name" value="HAD-SF_hydro_IA"/>
</dbReference>
<comment type="cofactor">
    <cofactor evidence="1">
        <name>Mg(2+)</name>
        <dbReference type="ChEBI" id="CHEBI:18420"/>
    </cofactor>
</comment>
<evidence type="ECO:0000313" key="6">
    <source>
        <dbReference type="Proteomes" id="UP001200642"/>
    </source>
</evidence>
<dbReference type="AlphaFoldDB" id="A0AAE3EY42"/>
<dbReference type="InterPro" id="IPR051600">
    <property type="entry name" value="Beta-PGM-like"/>
</dbReference>
<dbReference type="InterPro" id="IPR023198">
    <property type="entry name" value="PGP-like_dom2"/>
</dbReference>
<dbReference type="NCBIfam" id="TIGR01509">
    <property type="entry name" value="HAD-SF-IA-v3"/>
    <property type="match status" value="1"/>
</dbReference>
<reference evidence="5" key="1">
    <citation type="submission" date="2023-02" db="EMBL/GenBank/DDBJ databases">
        <title>Genome of Flavobacteriaceae gen. nov. sp. strain F89.</title>
        <authorList>
            <person name="Wang Y."/>
        </authorList>
    </citation>
    <scope>NUCLEOTIDE SEQUENCE</scope>
    <source>
        <strain evidence="5">F89</strain>
    </source>
</reference>
<dbReference type="CDD" id="cd07526">
    <property type="entry name" value="HAD_BPGM_like"/>
    <property type="match status" value="1"/>
</dbReference>
<keyword evidence="3" id="KW-0479">Metal-binding</keyword>
<dbReference type="Gene3D" id="1.10.150.240">
    <property type="entry name" value="Putative phosphatase, domain 2"/>
    <property type="match status" value="1"/>
</dbReference>
<evidence type="ECO:0000256" key="2">
    <source>
        <dbReference type="ARBA" id="ARBA00006171"/>
    </source>
</evidence>
<dbReference type="SUPFAM" id="SSF56784">
    <property type="entry name" value="HAD-like"/>
    <property type="match status" value="1"/>
</dbReference>
<keyword evidence="4" id="KW-0460">Magnesium</keyword>
<dbReference type="SFLD" id="SFLDG01129">
    <property type="entry name" value="C1.5:_HAD__Beta-PGM__Phosphata"/>
    <property type="match status" value="1"/>
</dbReference>
<evidence type="ECO:0000256" key="3">
    <source>
        <dbReference type="ARBA" id="ARBA00022723"/>
    </source>
</evidence>
<dbReference type="SFLD" id="SFLDS00003">
    <property type="entry name" value="Haloacid_Dehalogenase"/>
    <property type="match status" value="1"/>
</dbReference>
<comment type="caution">
    <text evidence="5">The sequence shown here is derived from an EMBL/GenBank/DDBJ whole genome shotgun (WGS) entry which is preliminary data.</text>
</comment>
<keyword evidence="6" id="KW-1185">Reference proteome</keyword>
<evidence type="ECO:0000256" key="1">
    <source>
        <dbReference type="ARBA" id="ARBA00001946"/>
    </source>
</evidence>
<gene>
    <name evidence="5" type="ORF">K8352_13260</name>
</gene>
<dbReference type="GO" id="GO:0046872">
    <property type="term" value="F:metal ion binding"/>
    <property type="evidence" value="ECO:0007669"/>
    <property type="project" value="UniProtKB-KW"/>
</dbReference>